<evidence type="ECO:0008006" key="2">
    <source>
        <dbReference type="Google" id="ProtNLM"/>
    </source>
</evidence>
<organism evidence="1">
    <name type="scientific">Oxyrrhis marina</name>
    <name type="common">Dinoflagellate</name>
    <dbReference type="NCBI Taxonomy" id="2969"/>
    <lineage>
        <taxon>Eukaryota</taxon>
        <taxon>Sar</taxon>
        <taxon>Alveolata</taxon>
        <taxon>Dinophyceae</taxon>
        <taxon>Oxyrrhinales</taxon>
        <taxon>Oxyrrhinaceae</taxon>
        <taxon>Oxyrrhis</taxon>
    </lineage>
</organism>
<name>A0A7S3XHX9_OXYMA</name>
<sequence>MRARQLPDGKTVLDDSLEFGINTIEGTQMGQFDQRTLRAQASSQQKCMSPPRVMNSRGAEACSGKPSGTVCELACQDGYWKTGDLFCQHGEWKGIRDKFDVLAGSWDG</sequence>
<dbReference type="AlphaFoldDB" id="A0A7S3XHX9"/>
<reference evidence="1" key="1">
    <citation type="submission" date="2021-01" db="EMBL/GenBank/DDBJ databases">
        <authorList>
            <person name="Corre E."/>
            <person name="Pelletier E."/>
            <person name="Niang G."/>
            <person name="Scheremetjew M."/>
            <person name="Finn R."/>
            <person name="Kale V."/>
            <person name="Holt S."/>
            <person name="Cochrane G."/>
            <person name="Meng A."/>
            <person name="Brown T."/>
            <person name="Cohen L."/>
        </authorList>
    </citation>
    <scope>NUCLEOTIDE SEQUENCE</scope>
    <source>
        <strain evidence="1">CCMP1795</strain>
    </source>
</reference>
<evidence type="ECO:0000313" key="1">
    <source>
        <dbReference type="EMBL" id="CAE0617066.1"/>
    </source>
</evidence>
<protein>
    <recommendedName>
        <fullName evidence="2">Sushi domain-containing protein</fullName>
    </recommendedName>
</protein>
<dbReference type="EMBL" id="HBIT01005914">
    <property type="protein sequence ID" value="CAE0617066.1"/>
    <property type="molecule type" value="Transcribed_RNA"/>
</dbReference>
<proteinExistence type="predicted"/>
<accession>A0A7S3XHX9</accession>
<gene>
    <name evidence="1" type="ORF">OMAR00292_LOCUS2942</name>
</gene>